<evidence type="ECO:0000313" key="9">
    <source>
        <dbReference type="EMBL" id="ELK00932.1"/>
    </source>
</evidence>
<dbReference type="InParanoid" id="L5JPT0"/>
<dbReference type="EMBL" id="KB031155">
    <property type="protein sequence ID" value="ELK00932.1"/>
    <property type="molecule type" value="Genomic_DNA"/>
</dbReference>
<evidence type="ECO:0000256" key="1">
    <source>
        <dbReference type="ARBA" id="ARBA00022588"/>
    </source>
</evidence>
<proteinExistence type="inferred from homology"/>
<name>L5JPT0_PTEAL</name>
<dbReference type="SMART" id="SM00028">
    <property type="entry name" value="TPR"/>
    <property type="match status" value="5"/>
</dbReference>
<feature type="compositionally biased region" description="Basic and acidic residues" evidence="8">
    <location>
        <begin position="228"/>
        <end position="237"/>
    </location>
</feature>
<dbReference type="PANTHER" id="PTHR10271">
    <property type="entry name" value="INTERFERON-INDUCED PROTEIN WITH TETRATRICOPEPTIDE REPEATS"/>
    <property type="match status" value="1"/>
</dbReference>
<dbReference type="Proteomes" id="UP000010552">
    <property type="component" value="Unassembled WGS sequence"/>
</dbReference>
<evidence type="ECO:0000256" key="7">
    <source>
        <dbReference type="PROSITE-ProRule" id="PRU00339"/>
    </source>
</evidence>
<dbReference type="SUPFAM" id="SSF48452">
    <property type="entry name" value="TPR-like"/>
    <property type="match status" value="3"/>
</dbReference>
<sequence>MLLAFRDVGTEPLGAVRGPPSESVEAEPKLPRPRLTVQSERELTWSQIPEPRFRVVVPVGRGGETLVLTPDWNYLENTDDNKGQYDEAEYYFQKGFRNDLTPAERYALYLQYGNFQQYQRLCINTAIHHYLEGLNINGTLTEKEQLIRSLRRIANKRHSENTSDAVGWQLSRFIRELNRKGQPTADNSEKRLECLLDNPVTDAGRCVPSAFLAKKDNKEMVEGAGGTRHPEEQKALERVSNQVSEFQREERESRREREATKNSLETSLRQLKCHFTWNLLEGEKSLDDFEDRVCNQTEFQNSGFKATMYNLQAYIKHHRGQSEAALESLQQAEELIQREHADQAEIRSLVTWGNYAWVYYHMGRLSEAQVYVDKVKHVCKKFSSPYRIESPEMDCEEGWSRLKSGEKRTERAKVCFEKCLEKNPKNPEFATGLAISSYYLDTWPPSQHPIRALRQAIRLNPDNQYVKVLLALQLQKMREEGEGERLVEEALEKAPCATDVLRGAAMLYQKKNDPDKAIKLLKKALECMPNNAYLHCYIGGCYRAKVFQCQKMGEHEMYEKREELQKLIEQAVYYLKRAEELNRNLAHVCSHLACLYRQAGQYEEAEYYFQKEFSKELTSVDRQVLYLRYGNFQLYQMKCEGKAIHHFIEGVKINKESKVKEKIKNKLQRIAQTRLSKNRANPEALHILAFLQELNEKRQPADENSEKGLDSGHLVPSASLPED</sequence>
<feature type="region of interest" description="Disordered" evidence="8">
    <location>
        <begin position="217"/>
        <end position="263"/>
    </location>
</feature>
<keyword evidence="10" id="KW-1185">Reference proteome</keyword>
<organism evidence="9 10">
    <name type="scientific">Pteropus alecto</name>
    <name type="common">Black flying fox</name>
    <dbReference type="NCBI Taxonomy" id="9402"/>
    <lineage>
        <taxon>Eukaryota</taxon>
        <taxon>Metazoa</taxon>
        <taxon>Chordata</taxon>
        <taxon>Craniata</taxon>
        <taxon>Vertebrata</taxon>
        <taxon>Euteleostomi</taxon>
        <taxon>Mammalia</taxon>
        <taxon>Eutheria</taxon>
        <taxon>Laurasiatheria</taxon>
        <taxon>Chiroptera</taxon>
        <taxon>Yinpterochiroptera</taxon>
        <taxon>Pteropodoidea</taxon>
        <taxon>Pteropodidae</taxon>
        <taxon>Pteropodinae</taxon>
        <taxon>Pteropus</taxon>
    </lineage>
</organism>
<evidence type="ECO:0000256" key="6">
    <source>
        <dbReference type="ARBA" id="ARBA00038336"/>
    </source>
</evidence>
<dbReference type="FunCoup" id="L5JPT0">
    <property type="interactions" value="48"/>
</dbReference>
<feature type="repeat" description="TPR" evidence="7">
    <location>
        <begin position="498"/>
        <end position="531"/>
    </location>
</feature>
<evidence type="ECO:0000256" key="5">
    <source>
        <dbReference type="ARBA" id="ARBA00023118"/>
    </source>
</evidence>
<protein>
    <submittedName>
        <fullName evidence="9">Interferon-induced protein with tetratricopeptide repeat 2</fullName>
    </submittedName>
</protein>
<evidence type="ECO:0000256" key="3">
    <source>
        <dbReference type="ARBA" id="ARBA00022803"/>
    </source>
</evidence>
<dbReference type="AlphaFoldDB" id="L5JPT0"/>
<keyword evidence="1" id="KW-0399">Innate immunity</keyword>
<dbReference type="Pfam" id="PF13374">
    <property type="entry name" value="TPR_10"/>
    <property type="match status" value="1"/>
</dbReference>
<evidence type="ECO:0000256" key="4">
    <source>
        <dbReference type="ARBA" id="ARBA00022859"/>
    </source>
</evidence>
<dbReference type="GO" id="GO:0045087">
    <property type="term" value="P:innate immune response"/>
    <property type="evidence" value="ECO:0007669"/>
    <property type="project" value="UniProtKB-KW"/>
</dbReference>
<keyword evidence="4" id="KW-0391">Immunity</keyword>
<keyword evidence="3 7" id="KW-0802">TPR repeat</keyword>
<dbReference type="Pfam" id="PF13181">
    <property type="entry name" value="TPR_8"/>
    <property type="match status" value="1"/>
</dbReference>
<evidence type="ECO:0000313" key="10">
    <source>
        <dbReference type="Proteomes" id="UP000010552"/>
    </source>
</evidence>
<dbReference type="eggNOG" id="KOG1124">
    <property type="taxonomic scope" value="Eukaryota"/>
</dbReference>
<dbReference type="GO" id="GO:0005829">
    <property type="term" value="C:cytosol"/>
    <property type="evidence" value="ECO:0007669"/>
    <property type="project" value="TreeGrafter"/>
</dbReference>
<dbReference type="PROSITE" id="PS50005">
    <property type="entry name" value="TPR"/>
    <property type="match status" value="1"/>
</dbReference>
<dbReference type="FunFam" id="1.25.40.10:FF:000036">
    <property type="entry name" value="interferon-induced protein with tetratricopeptide repeats 5"/>
    <property type="match status" value="1"/>
</dbReference>
<dbReference type="GO" id="GO:0051607">
    <property type="term" value="P:defense response to virus"/>
    <property type="evidence" value="ECO:0007669"/>
    <property type="project" value="UniProtKB-KW"/>
</dbReference>
<evidence type="ECO:0000256" key="2">
    <source>
        <dbReference type="ARBA" id="ARBA00022737"/>
    </source>
</evidence>
<feature type="region of interest" description="Disordered" evidence="8">
    <location>
        <begin position="1"/>
        <end position="33"/>
    </location>
</feature>
<feature type="compositionally biased region" description="Basic and acidic residues" evidence="8">
    <location>
        <begin position="246"/>
        <end position="260"/>
    </location>
</feature>
<dbReference type="STRING" id="9402.L5JPT0"/>
<feature type="compositionally biased region" description="Basic and acidic residues" evidence="8">
    <location>
        <begin position="697"/>
        <end position="710"/>
    </location>
</feature>
<evidence type="ECO:0000256" key="8">
    <source>
        <dbReference type="SAM" id="MobiDB-lite"/>
    </source>
</evidence>
<feature type="region of interest" description="Disordered" evidence="8">
    <location>
        <begin position="697"/>
        <end position="723"/>
    </location>
</feature>
<gene>
    <name evidence="9" type="ORF">PAL_GLEAN10018384</name>
</gene>
<comment type="similarity">
    <text evidence="6">Belongs to the IFIT family.</text>
</comment>
<accession>L5JPT0</accession>
<reference evidence="10" key="1">
    <citation type="journal article" date="2013" name="Science">
        <title>Comparative analysis of bat genomes provides insight into the evolution of flight and immunity.</title>
        <authorList>
            <person name="Zhang G."/>
            <person name="Cowled C."/>
            <person name="Shi Z."/>
            <person name="Huang Z."/>
            <person name="Bishop-Lilly K.A."/>
            <person name="Fang X."/>
            <person name="Wynne J.W."/>
            <person name="Xiong Z."/>
            <person name="Baker M.L."/>
            <person name="Zhao W."/>
            <person name="Tachedjian M."/>
            <person name="Zhu Y."/>
            <person name="Zhou P."/>
            <person name="Jiang X."/>
            <person name="Ng J."/>
            <person name="Yang L."/>
            <person name="Wu L."/>
            <person name="Xiao J."/>
            <person name="Feng Y."/>
            <person name="Chen Y."/>
            <person name="Sun X."/>
            <person name="Zhang Y."/>
            <person name="Marsh G.A."/>
            <person name="Crameri G."/>
            <person name="Broder C.C."/>
            <person name="Frey K.G."/>
            <person name="Wang L.F."/>
            <person name="Wang J."/>
        </authorList>
    </citation>
    <scope>NUCLEOTIDE SEQUENCE [LARGE SCALE GENOMIC DNA]</scope>
</reference>
<dbReference type="Gene3D" id="1.25.40.10">
    <property type="entry name" value="Tetratricopeptide repeat domain"/>
    <property type="match status" value="4"/>
</dbReference>
<keyword evidence="2" id="KW-0677">Repeat</keyword>
<dbReference type="PANTHER" id="PTHR10271:SF4">
    <property type="entry name" value="INTERFERON-INDUCED PROTEIN WITH TETRATRICOPEPTIDE REPEATS 2"/>
    <property type="match status" value="1"/>
</dbReference>
<keyword evidence="5" id="KW-0051">Antiviral defense</keyword>
<dbReference type="InterPro" id="IPR019734">
    <property type="entry name" value="TPR_rpt"/>
</dbReference>
<dbReference type="InterPro" id="IPR011990">
    <property type="entry name" value="TPR-like_helical_dom_sf"/>
</dbReference>